<evidence type="ECO:0000256" key="8">
    <source>
        <dbReference type="SAM" id="MobiDB-lite"/>
    </source>
</evidence>
<evidence type="ECO:0000256" key="1">
    <source>
        <dbReference type="ARBA" id="ARBA00004752"/>
    </source>
</evidence>
<dbReference type="GO" id="GO:0071555">
    <property type="term" value="P:cell wall organization"/>
    <property type="evidence" value="ECO:0007669"/>
    <property type="project" value="UniProtKB-UniRule"/>
</dbReference>
<keyword evidence="2" id="KW-0808">Transferase</keyword>
<name>B5GWU1_STRCL</name>
<dbReference type="PANTHER" id="PTHR30582:SF2">
    <property type="entry name" value="L,D-TRANSPEPTIDASE YCIB-RELATED"/>
    <property type="match status" value="1"/>
</dbReference>
<keyword evidence="4 7" id="KW-0573">Peptidoglycan synthesis</keyword>
<evidence type="ECO:0000313" key="11">
    <source>
        <dbReference type="Proteomes" id="UP000002357"/>
    </source>
</evidence>
<feature type="region of interest" description="Disordered" evidence="8">
    <location>
        <begin position="48"/>
        <end position="82"/>
    </location>
</feature>
<evidence type="ECO:0000256" key="4">
    <source>
        <dbReference type="ARBA" id="ARBA00022984"/>
    </source>
</evidence>
<dbReference type="SUPFAM" id="SSF141523">
    <property type="entry name" value="L,D-transpeptidase catalytic domain-like"/>
    <property type="match status" value="1"/>
</dbReference>
<dbReference type="Pfam" id="PF17964">
    <property type="entry name" value="Big_10"/>
    <property type="match status" value="1"/>
</dbReference>
<evidence type="ECO:0000256" key="5">
    <source>
        <dbReference type="ARBA" id="ARBA00023315"/>
    </source>
</evidence>
<organism evidence="10 11">
    <name type="scientific">Streptomyces clavuligerus</name>
    <dbReference type="NCBI Taxonomy" id="1901"/>
    <lineage>
        <taxon>Bacteria</taxon>
        <taxon>Bacillati</taxon>
        <taxon>Actinomycetota</taxon>
        <taxon>Actinomycetes</taxon>
        <taxon>Kitasatosporales</taxon>
        <taxon>Streptomycetaceae</taxon>
        <taxon>Streptomyces</taxon>
    </lineage>
</organism>
<keyword evidence="3 7" id="KW-0133">Cell shape</keyword>
<dbReference type="OrthoDB" id="5242354at2"/>
<dbReference type="eggNOG" id="COG1376">
    <property type="taxonomic scope" value="Bacteria"/>
</dbReference>
<evidence type="ECO:0000256" key="6">
    <source>
        <dbReference type="ARBA" id="ARBA00023316"/>
    </source>
</evidence>
<dbReference type="CDD" id="cd13432">
    <property type="entry name" value="LDT_IgD_like_2"/>
    <property type="match status" value="1"/>
</dbReference>
<keyword evidence="11" id="KW-1185">Reference proteome</keyword>
<dbReference type="GO" id="GO:0016746">
    <property type="term" value="F:acyltransferase activity"/>
    <property type="evidence" value="ECO:0007669"/>
    <property type="project" value="UniProtKB-KW"/>
</dbReference>
<dbReference type="GO" id="GO:0071972">
    <property type="term" value="F:peptidoglycan L,D-transpeptidase activity"/>
    <property type="evidence" value="ECO:0007669"/>
    <property type="project" value="TreeGrafter"/>
</dbReference>
<dbReference type="Gene3D" id="2.60.40.3780">
    <property type="match status" value="1"/>
</dbReference>
<dbReference type="AlphaFoldDB" id="B5GWU1"/>
<dbReference type="CDD" id="cd16913">
    <property type="entry name" value="YkuD_like"/>
    <property type="match status" value="1"/>
</dbReference>
<sequence>MRSADHRLPTEVPLRPISARPVRHPSARLAVAAAVLAPLALTACTADSSGAASDDKAGGAKAGGKPAAVTVTPAGQTARAGEPIRVTARGGTLTSVAVTDGKGKSVGGTLSEGNTVWTSERRAAPGATYRVTAGTTTEGGTKGTEQASFSTAKAERTNTVDWWPGTRGTDGTVGVAQPISLAFDHPVTNKAEVEKQLKVVTSNDTEGSWGWVKEWNSGRDRIDWRPKEYWKPGTKVTLKAPLSGIDSGNGRWFVRDYDNSFTVGARQEIKVDLDSYKLTLERDGKTVRTIPISGGDPNGDTRTWKGIMPVMVKEGTVNMRSETVGLGDAYDKMVKYSARLTWSGLFVHAAPWNARYFGNENASSGCIGMSTENASTFYAQIRQGDPVTVTGKDTKGIPDQGNGFSNWNVSYEEWKKRSALS</sequence>
<evidence type="ECO:0000256" key="3">
    <source>
        <dbReference type="ARBA" id="ARBA00022960"/>
    </source>
</evidence>
<dbReference type="Proteomes" id="UP000002357">
    <property type="component" value="Chromosome"/>
</dbReference>
<dbReference type="PROSITE" id="PS52029">
    <property type="entry name" value="LD_TPASE"/>
    <property type="match status" value="1"/>
</dbReference>
<keyword evidence="6 7" id="KW-0961">Cell wall biogenesis/degradation</keyword>
<comment type="pathway">
    <text evidence="1 7">Cell wall biogenesis; peptidoglycan biosynthesis.</text>
</comment>
<dbReference type="RefSeq" id="WP_003956346.1">
    <property type="nucleotide sequence ID" value="NZ_CM000913.1"/>
</dbReference>
<reference evidence="10 11" key="1">
    <citation type="journal article" date="2010" name="Genome Biol. Evol.">
        <title>The sequence of a 1.8-mb bacterial linear plasmid reveals a rich evolutionary reservoir of secondary metabolic pathways.</title>
        <authorList>
            <person name="Medema M.H."/>
            <person name="Trefzer A."/>
            <person name="Kovalchuk A."/>
            <person name="van den Berg M."/>
            <person name="Mueller U."/>
            <person name="Heijne W."/>
            <person name="Wu L."/>
            <person name="Alam M.T."/>
            <person name="Ronning C.M."/>
            <person name="Nierman W.C."/>
            <person name="Bovenberg R.A.L."/>
            <person name="Breitling R."/>
            <person name="Takano E."/>
        </authorList>
    </citation>
    <scope>NUCLEOTIDE SEQUENCE [LARGE SCALE GENOMIC DNA]</scope>
    <source>
        <strain evidence="11">ATCC 27064 / DSM 738 / JCM 4710 / NBRC 13307 / NCIMB 12785 / NRRL 3585 / VKM Ac-602</strain>
    </source>
</reference>
<feature type="active site" description="Proton donor/acceptor" evidence="7">
    <location>
        <position position="348"/>
    </location>
</feature>
<dbReference type="InterPro" id="IPR050979">
    <property type="entry name" value="LD-transpeptidase"/>
</dbReference>
<dbReference type="Pfam" id="PF03734">
    <property type="entry name" value="YkuD"/>
    <property type="match status" value="1"/>
</dbReference>
<dbReference type="GO" id="GO:0008360">
    <property type="term" value="P:regulation of cell shape"/>
    <property type="evidence" value="ECO:0007669"/>
    <property type="project" value="UniProtKB-UniRule"/>
</dbReference>
<keyword evidence="5" id="KW-0012">Acyltransferase</keyword>
<dbReference type="GeneID" id="93728110"/>
<evidence type="ECO:0000256" key="7">
    <source>
        <dbReference type="PROSITE-ProRule" id="PRU01373"/>
    </source>
</evidence>
<accession>B5GWU1</accession>
<dbReference type="STRING" id="1901.BB341_01050"/>
<dbReference type="GO" id="GO:0005576">
    <property type="term" value="C:extracellular region"/>
    <property type="evidence" value="ECO:0007669"/>
    <property type="project" value="TreeGrafter"/>
</dbReference>
<dbReference type="InterPro" id="IPR038063">
    <property type="entry name" value="Transpep_catalytic_dom"/>
</dbReference>
<dbReference type="EMBL" id="CM000913">
    <property type="protein sequence ID" value="EFG10565.1"/>
    <property type="molecule type" value="Genomic_DNA"/>
</dbReference>
<dbReference type="Gene3D" id="2.60.40.3710">
    <property type="match status" value="1"/>
</dbReference>
<dbReference type="InterPro" id="IPR005490">
    <property type="entry name" value="LD_TPept_cat_dom"/>
</dbReference>
<dbReference type="PANTHER" id="PTHR30582">
    <property type="entry name" value="L,D-TRANSPEPTIDASE"/>
    <property type="match status" value="1"/>
</dbReference>
<dbReference type="GO" id="GO:0018104">
    <property type="term" value="P:peptidoglycan-protein cross-linking"/>
    <property type="evidence" value="ECO:0007669"/>
    <property type="project" value="TreeGrafter"/>
</dbReference>
<dbReference type="Gene3D" id="2.40.440.10">
    <property type="entry name" value="L,D-transpeptidase catalytic domain-like"/>
    <property type="match status" value="1"/>
</dbReference>
<dbReference type="KEGG" id="sclf:BB341_01050"/>
<proteinExistence type="predicted"/>
<dbReference type="InterPro" id="IPR041280">
    <property type="entry name" value="Big_10"/>
</dbReference>
<gene>
    <name evidence="10" type="ORF">SCLAV_5498</name>
</gene>
<dbReference type="UniPathway" id="UPA00219"/>
<evidence type="ECO:0000256" key="2">
    <source>
        <dbReference type="ARBA" id="ARBA00022679"/>
    </source>
</evidence>
<evidence type="ECO:0000259" key="9">
    <source>
        <dbReference type="PROSITE" id="PS52029"/>
    </source>
</evidence>
<feature type="active site" description="Nucleophile" evidence="7">
    <location>
        <position position="366"/>
    </location>
</feature>
<feature type="domain" description="L,D-TPase catalytic" evidence="9">
    <location>
        <begin position="267"/>
        <end position="390"/>
    </location>
</feature>
<evidence type="ECO:0000313" key="10">
    <source>
        <dbReference type="EMBL" id="EFG10565.1"/>
    </source>
</evidence>
<protein>
    <submittedName>
        <fullName evidence="10">ErfK/YbiS/YcfS/YnhG protein</fullName>
    </submittedName>
</protein>